<evidence type="ECO:0000313" key="11">
    <source>
        <dbReference type="Proteomes" id="UP000038045"/>
    </source>
</evidence>
<dbReference type="PANTHER" id="PTHR10778:SF8">
    <property type="entry name" value="ADENOSINE 3'-PHOSPHO 5'-PHOSPHOSULFATE TRANSPORTER 2"/>
    <property type="match status" value="1"/>
</dbReference>
<sequence>MLPQNVKDNIYRVKFIGIDMTYWPYSLQFTILCGGVFFFYLIYGYVQEYMFKLDGMQSLGWYITLIQFFVYSIFAGIERKCKNEKGMKIPRKKYFEIAFYTVATIGLSNSATGYLNYPTLVIFKCCKLIPVLIGGILIQKKRYSWLDISSAFLMSIGLIVFFLADNKVAPNFDPTGYIMICCALVADAIIGNVQEKEMKFHNASNSEVVFYSYTYGFLYILFYELITTEIYYAFMFLWDHPIQYLWIGIFSLVGYMGINIVLTLVRISGALMAVTITTLRKAITIVLSFIFFTKPFTIDYIYGGLIVLIAIYLNLYSKNKSKWDPIIKKYFLNIFIKKRNEYSLDNLNNNNMVKEQNV</sequence>
<evidence type="ECO:0000256" key="2">
    <source>
        <dbReference type="ARBA" id="ARBA00010694"/>
    </source>
</evidence>
<comment type="subcellular location">
    <subcellularLocation>
        <location evidence="1">Golgi apparatus membrane</location>
        <topology evidence="1">Multi-pass membrane protein</topology>
    </subcellularLocation>
</comment>
<feature type="transmembrane region" description="Helical" evidence="10">
    <location>
        <begin position="97"/>
        <end position="115"/>
    </location>
</feature>
<evidence type="ECO:0000313" key="12">
    <source>
        <dbReference type="WBParaSite" id="PTRK_0000099600.1"/>
    </source>
</evidence>
<evidence type="ECO:0000256" key="1">
    <source>
        <dbReference type="ARBA" id="ARBA00004653"/>
    </source>
</evidence>
<keyword evidence="4 10" id="KW-0812">Transmembrane</keyword>
<feature type="transmembrane region" description="Helical" evidence="10">
    <location>
        <begin position="244"/>
        <end position="264"/>
    </location>
</feature>
<dbReference type="InterPro" id="IPR013657">
    <property type="entry name" value="SCL35B1-4/HUT1"/>
</dbReference>
<dbReference type="GO" id="GO:0005789">
    <property type="term" value="C:endoplasmic reticulum membrane"/>
    <property type="evidence" value="ECO:0007669"/>
    <property type="project" value="TreeGrafter"/>
</dbReference>
<protein>
    <recommendedName>
        <fullName evidence="7">Adenosine 3'-phospho 5'-phosphosulfate transporter 2</fullName>
    </recommendedName>
    <alternativeName>
        <fullName evidence="8">PAPS transporter 2</fullName>
    </alternativeName>
    <alternativeName>
        <fullName evidence="9">Solute carrier family 35 member B3 homolog</fullName>
    </alternativeName>
</protein>
<dbReference type="PANTHER" id="PTHR10778">
    <property type="entry name" value="SOLUTE CARRIER FAMILY 35 MEMBER B"/>
    <property type="match status" value="1"/>
</dbReference>
<dbReference type="Proteomes" id="UP000038045">
    <property type="component" value="Unplaced"/>
</dbReference>
<feature type="transmembrane region" description="Helical" evidence="10">
    <location>
        <begin position="271"/>
        <end position="292"/>
    </location>
</feature>
<dbReference type="AlphaFoldDB" id="A0A0N4Z2A1"/>
<evidence type="ECO:0000256" key="5">
    <source>
        <dbReference type="ARBA" id="ARBA00022989"/>
    </source>
</evidence>
<organism evidence="11 12">
    <name type="scientific">Parastrongyloides trichosuri</name>
    <name type="common">Possum-specific nematode worm</name>
    <dbReference type="NCBI Taxonomy" id="131310"/>
    <lineage>
        <taxon>Eukaryota</taxon>
        <taxon>Metazoa</taxon>
        <taxon>Ecdysozoa</taxon>
        <taxon>Nematoda</taxon>
        <taxon>Chromadorea</taxon>
        <taxon>Rhabditida</taxon>
        <taxon>Tylenchina</taxon>
        <taxon>Panagrolaimomorpha</taxon>
        <taxon>Strongyloidoidea</taxon>
        <taxon>Strongyloididae</taxon>
        <taxon>Parastrongyloides</taxon>
    </lineage>
</organism>
<feature type="transmembrane region" description="Helical" evidence="10">
    <location>
        <begin position="176"/>
        <end position="193"/>
    </location>
</feature>
<comment type="similarity">
    <text evidence="2">Belongs to the nucleotide-sugar transporter family. SLC35B subfamily.</text>
</comment>
<keyword evidence="3" id="KW-0813">Transport</keyword>
<reference evidence="12" key="1">
    <citation type="submission" date="2017-02" db="UniProtKB">
        <authorList>
            <consortium name="WormBaseParasite"/>
        </authorList>
    </citation>
    <scope>IDENTIFICATION</scope>
</reference>
<dbReference type="STRING" id="131310.A0A0N4Z2A1"/>
<accession>A0A0N4Z2A1</accession>
<keyword evidence="5 10" id="KW-1133">Transmembrane helix</keyword>
<feature type="transmembrane region" description="Helical" evidence="10">
    <location>
        <begin position="58"/>
        <end position="77"/>
    </location>
</feature>
<feature type="transmembrane region" description="Helical" evidence="10">
    <location>
        <begin position="21"/>
        <end position="46"/>
    </location>
</feature>
<evidence type="ECO:0000256" key="6">
    <source>
        <dbReference type="ARBA" id="ARBA00023136"/>
    </source>
</evidence>
<feature type="transmembrane region" description="Helical" evidence="10">
    <location>
        <begin position="145"/>
        <end position="164"/>
    </location>
</feature>
<evidence type="ECO:0000256" key="3">
    <source>
        <dbReference type="ARBA" id="ARBA00022448"/>
    </source>
</evidence>
<evidence type="ECO:0000256" key="9">
    <source>
        <dbReference type="ARBA" id="ARBA00042729"/>
    </source>
</evidence>
<keyword evidence="6 10" id="KW-0472">Membrane</keyword>
<feature type="transmembrane region" description="Helical" evidence="10">
    <location>
        <begin position="298"/>
        <end position="316"/>
    </location>
</feature>
<evidence type="ECO:0000256" key="7">
    <source>
        <dbReference type="ARBA" id="ARBA00039669"/>
    </source>
</evidence>
<dbReference type="WBParaSite" id="PTRK_0000099600.1">
    <property type="protein sequence ID" value="PTRK_0000099600.1"/>
    <property type="gene ID" value="PTRK_0000099600"/>
</dbReference>
<dbReference type="Pfam" id="PF08449">
    <property type="entry name" value="UAA"/>
    <property type="match status" value="1"/>
</dbReference>
<evidence type="ECO:0000256" key="4">
    <source>
        <dbReference type="ARBA" id="ARBA00022692"/>
    </source>
</evidence>
<evidence type="ECO:0000256" key="10">
    <source>
        <dbReference type="SAM" id="Phobius"/>
    </source>
</evidence>
<evidence type="ECO:0000256" key="8">
    <source>
        <dbReference type="ARBA" id="ARBA00041866"/>
    </source>
</evidence>
<feature type="transmembrane region" description="Helical" evidence="10">
    <location>
        <begin position="121"/>
        <end position="138"/>
    </location>
</feature>
<dbReference type="GO" id="GO:0000139">
    <property type="term" value="C:Golgi membrane"/>
    <property type="evidence" value="ECO:0007669"/>
    <property type="project" value="UniProtKB-SubCell"/>
</dbReference>
<feature type="transmembrane region" description="Helical" evidence="10">
    <location>
        <begin position="213"/>
        <end position="238"/>
    </location>
</feature>
<keyword evidence="11" id="KW-1185">Reference proteome</keyword>
<name>A0A0N4Z2A1_PARTI</name>
<proteinExistence type="inferred from homology"/>
<dbReference type="GO" id="GO:0046964">
    <property type="term" value="F:3'-phosphoadenosine 5'-phosphosulfate transmembrane transporter activity"/>
    <property type="evidence" value="ECO:0007669"/>
    <property type="project" value="TreeGrafter"/>
</dbReference>